<dbReference type="InterPro" id="IPR001509">
    <property type="entry name" value="Epimerase_deHydtase"/>
</dbReference>
<dbReference type="Gene3D" id="3.40.50.720">
    <property type="entry name" value="NAD(P)-binding Rossmann-like Domain"/>
    <property type="match status" value="1"/>
</dbReference>
<name>A0A6N4X350_9FLAO</name>
<dbReference type="Pfam" id="PF08338">
    <property type="entry name" value="DUF1731"/>
    <property type="match status" value="1"/>
</dbReference>
<reference evidence="4 5" key="1">
    <citation type="submission" date="2020-01" db="EMBL/GenBank/DDBJ databases">
        <authorList>
            <person name="Rodrigo-Torres L."/>
            <person name="Arahal R. D."/>
            <person name="Lucena T."/>
        </authorList>
    </citation>
    <scope>NUCLEOTIDE SEQUENCE [LARGE SCALE GENOMIC DNA]</scope>
    <source>
        <strain evidence="4 5">CECT 9293</strain>
    </source>
</reference>
<dbReference type="PANTHER" id="PTHR11092:SF0">
    <property type="entry name" value="EPIMERASE FAMILY PROTEIN SDR39U1"/>
    <property type="match status" value="1"/>
</dbReference>
<evidence type="ECO:0000259" key="2">
    <source>
        <dbReference type="Pfam" id="PF01370"/>
    </source>
</evidence>
<evidence type="ECO:0000256" key="1">
    <source>
        <dbReference type="ARBA" id="ARBA00009353"/>
    </source>
</evidence>
<protein>
    <submittedName>
        <fullName evidence="4">Epimerase family protein</fullName>
    </submittedName>
</protein>
<comment type="similarity">
    <text evidence="1">Belongs to the NAD(P)-dependent epimerase/dehydratase family. SDR39U1 subfamily.</text>
</comment>
<proteinExistence type="inferred from homology"/>
<evidence type="ECO:0000259" key="3">
    <source>
        <dbReference type="Pfam" id="PF08338"/>
    </source>
</evidence>
<dbReference type="PANTHER" id="PTHR11092">
    <property type="entry name" value="SUGAR NUCLEOTIDE EPIMERASE RELATED"/>
    <property type="match status" value="1"/>
</dbReference>
<dbReference type="NCBIfam" id="TIGR01777">
    <property type="entry name" value="yfcH"/>
    <property type="match status" value="1"/>
</dbReference>
<dbReference type="InterPro" id="IPR013549">
    <property type="entry name" value="DUF1731"/>
</dbReference>
<dbReference type="Pfam" id="PF01370">
    <property type="entry name" value="Epimerase"/>
    <property type="match status" value="1"/>
</dbReference>
<dbReference type="RefSeq" id="WP_228455490.1">
    <property type="nucleotide sequence ID" value="NZ_CACVBR010000009.1"/>
</dbReference>
<dbReference type="InterPro" id="IPR010099">
    <property type="entry name" value="SDR39U1"/>
</dbReference>
<organism evidence="4 5">
    <name type="scientific">Chryseobacterium potabilaquae</name>
    <dbReference type="NCBI Taxonomy" id="2675057"/>
    <lineage>
        <taxon>Bacteria</taxon>
        <taxon>Pseudomonadati</taxon>
        <taxon>Bacteroidota</taxon>
        <taxon>Flavobacteriia</taxon>
        <taxon>Flavobacteriales</taxon>
        <taxon>Weeksellaceae</taxon>
        <taxon>Chryseobacterium group</taxon>
        <taxon>Chryseobacterium</taxon>
    </lineage>
</organism>
<dbReference type="SUPFAM" id="SSF51735">
    <property type="entry name" value="NAD(P)-binding Rossmann-fold domains"/>
    <property type="match status" value="1"/>
</dbReference>
<dbReference type="Proteomes" id="UP000445144">
    <property type="component" value="Unassembled WGS sequence"/>
</dbReference>
<keyword evidence="5" id="KW-1185">Reference proteome</keyword>
<feature type="domain" description="NAD-dependent epimerase/dehydratase" evidence="2">
    <location>
        <begin position="13"/>
        <end position="230"/>
    </location>
</feature>
<dbReference type="AlphaFoldDB" id="A0A6N4X350"/>
<dbReference type="EMBL" id="CACVBR010000009">
    <property type="protein sequence ID" value="CAA7195276.1"/>
    <property type="molecule type" value="Genomic_DNA"/>
</dbReference>
<feature type="domain" description="DUF1731" evidence="3">
    <location>
        <begin position="267"/>
        <end position="301"/>
    </location>
</feature>
<dbReference type="InterPro" id="IPR036291">
    <property type="entry name" value="NAD(P)-bd_dom_sf"/>
</dbReference>
<gene>
    <name evidence="4" type="ORF">CHRY9293_01504</name>
</gene>
<sequence>MKEFIMKPRQMKIIIAGGTGFLGENLEKYFTEKGNQVYILTRNPQRENEIRWDAQTLGEWKNILENADVLINLTGKSVDCRYTEKNKREIYASRMESTGILQQAVDKSINKPKVWLNASSATIYTHSEKHLNTEENGIIGDDFSMNICKSWENEFFRLKDENLRKVALRTSIVLGNKGGAFPKLKLITQLLLGGKQGRGDQKVSWIHIDDFCRAVEYIIYNKNISGVINITAPNPLSNNDFMLKLRNAMKVPLGLNAKVWQLEIASVFLQTETELLLKSRNVYPEKLMKNGFLFSFSDIECTFLNLLKN</sequence>
<dbReference type="CDD" id="cd05242">
    <property type="entry name" value="SDR_a8"/>
    <property type="match status" value="1"/>
</dbReference>
<evidence type="ECO:0000313" key="4">
    <source>
        <dbReference type="EMBL" id="CAA7195276.1"/>
    </source>
</evidence>
<accession>A0A6N4X350</accession>
<evidence type="ECO:0000313" key="5">
    <source>
        <dbReference type="Proteomes" id="UP000445144"/>
    </source>
</evidence>